<evidence type="ECO:0000256" key="2">
    <source>
        <dbReference type="ARBA" id="ARBA00022803"/>
    </source>
</evidence>
<protein>
    <submittedName>
        <fullName evidence="6">Tetratricopeptide repeat protein</fullName>
    </submittedName>
</protein>
<dbReference type="EMBL" id="CP043498">
    <property type="protein sequence ID" value="QFY59224.1"/>
    <property type="molecule type" value="Genomic_DNA"/>
</dbReference>
<dbReference type="KEGG" id="rgr:FZ934_01460"/>
<feature type="repeat" description="TPR" evidence="3">
    <location>
        <begin position="431"/>
        <end position="464"/>
    </location>
</feature>
<dbReference type="SUPFAM" id="SSF48452">
    <property type="entry name" value="TPR-like"/>
    <property type="match status" value="3"/>
</dbReference>
<dbReference type="OrthoDB" id="9766710at2"/>
<dbReference type="RefSeq" id="WP_153269605.1">
    <property type="nucleotide sequence ID" value="NZ_CP043498.1"/>
</dbReference>
<evidence type="ECO:0000313" key="7">
    <source>
        <dbReference type="Proteomes" id="UP000326881"/>
    </source>
</evidence>
<dbReference type="Pfam" id="PF13181">
    <property type="entry name" value="TPR_8"/>
    <property type="match status" value="1"/>
</dbReference>
<dbReference type="PANTHER" id="PTHR12558:SF13">
    <property type="entry name" value="CELL DIVISION CYCLE PROTEIN 27 HOMOLOG"/>
    <property type="match status" value="1"/>
</dbReference>
<dbReference type="PROSITE" id="PS50005">
    <property type="entry name" value="TPR"/>
    <property type="match status" value="2"/>
</dbReference>
<evidence type="ECO:0000256" key="4">
    <source>
        <dbReference type="SAM" id="MobiDB-lite"/>
    </source>
</evidence>
<keyword evidence="7" id="KW-1185">Reference proteome</keyword>
<keyword evidence="5" id="KW-0732">Signal</keyword>
<dbReference type="PANTHER" id="PTHR12558">
    <property type="entry name" value="CELL DIVISION CYCLE 16,23,27"/>
    <property type="match status" value="1"/>
</dbReference>
<organism evidence="6 7">
    <name type="scientific">Rhizobium grahamii</name>
    <dbReference type="NCBI Taxonomy" id="1120045"/>
    <lineage>
        <taxon>Bacteria</taxon>
        <taxon>Pseudomonadati</taxon>
        <taxon>Pseudomonadota</taxon>
        <taxon>Alphaproteobacteria</taxon>
        <taxon>Hyphomicrobiales</taxon>
        <taxon>Rhizobiaceae</taxon>
        <taxon>Rhizobium/Agrobacterium group</taxon>
        <taxon>Rhizobium</taxon>
    </lineage>
</organism>
<name>A0A5Q0C4J9_9HYPH</name>
<dbReference type="InterPro" id="IPR019734">
    <property type="entry name" value="TPR_rpt"/>
</dbReference>
<evidence type="ECO:0000313" key="6">
    <source>
        <dbReference type="EMBL" id="QFY59224.1"/>
    </source>
</evidence>
<evidence type="ECO:0000256" key="3">
    <source>
        <dbReference type="PROSITE-ProRule" id="PRU00339"/>
    </source>
</evidence>
<dbReference type="SMART" id="SM00028">
    <property type="entry name" value="TPR"/>
    <property type="match status" value="8"/>
</dbReference>
<keyword evidence="2 3" id="KW-0802">TPR repeat</keyword>
<accession>A0A5Q0C4J9</accession>
<gene>
    <name evidence="6" type="ORF">FZ934_01460</name>
</gene>
<reference evidence="6 7" key="1">
    <citation type="submission" date="2019-08" db="EMBL/GenBank/DDBJ databases">
        <title>Prosopis cineraria nodule microbiome.</title>
        <authorList>
            <person name="Ali R."/>
            <person name="Chaluvadi S.R."/>
            <person name="Wang X."/>
        </authorList>
    </citation>
    <scope>NUCLEOTIDE SEQUENCE [LARGE SCALE GENOMIC DNA]</scope>
    <source>
        <strain evidence="6 7">BG7</strain>
    </source>
</reference>
<dbReference type="Pfam" id="PF14559">
    <property type="entry name" value="TPR_19"/>
    <property type="match status" value="1"/>
</dbReference>
<dbReference type="InterPro" id="IPR011990">
    <property type="entry name" value="TPR-like_helical_dom_sf"/>
</dbReference>
<proteinExistence type="predicted"/>
<dbReference type="Proteomes" id="UP000326881">
    <property type="component" value="Chromosome"/>
</dbReference>
<sequence length="610" mass="66608">MRRKFAIRLLSSAALAAVLSLGVLGGANAEDAVKTDDASSTVHFDPDSVTTFSGALLAARTADVDHDYDTAIELYKKALQIEPGNPEIRQRLMISLLLNGNIKDSVKYANDLKNDPSIERLATIVRGADALRRGEYKSAETILKTTGPTDLDRVMNDLMAAWARLGAGKGKDALALVEKMKGPDWLNIFQNYNAGAIAIVNGDVKSARRHLNDAVLDKDGAATAPDTFVRAVIALARLEASQGNKQKALDAVSVGENLLPNYAPLNALRQSINGDQKEQQQILTAKQGAAGVLFSFAGALNRDGAEDIVSLYLQIARSLDPDSADALVMLGGIAEKQSQVDRAIAIYKEVPDNSPMSRISELQLGLALAEGGKVEEARKHLQGLIESDPKDIRSYLAYGSVLSDAKDYKAMAENYDKAVDAIGPLPGKNAWTVFFQRGIAYERLKQWDKAEPNFRKALELNANQPQVLNYLGYSWIDMNKNLDEGLTMIKKAVELRPDDGYIIDSLGWAYFRLNRFNDAVDELEKAAQIKAGDATINDHLGDAYWRVGRKLEAVYQWNRALASEPEAAEIPKIKDKITNGLPDQSENPKAADKKQPDPAPIEPKPVDKKS</sequence>
<evidence type="ECO:0000256" key="1">
    <source>
        <dbReference type="ARBA" id="ARBA00022737"/>
    </source>
</evidence>
<dbReference type="InterPro" id="IPR013105">
    <property type="entry name" value="TPR_2"/>
</dbReference>
<dbReference type="AlphaFoldDB" id="A0A5Q0C4J9"/>
<dbReference type="Pfam" id="PF13432">
    <property type="entry name" value="TPR_16"/>
    <property type="match status" value="2"/>
</dbReference>
<feature type="region of interest" description="Disordered" evidence="4">
    <location>
        <begin position="568"/>
        <end position="610"/>
    </location>
</feature>
<feature type="signal peptide" evidence="5">
    <location>
        <begin position="1"/>
        <end position="29"/>
    </location>
</feature>
<keyword evidence="1" id="KW-0677">Repeat</keyword>
<feature type="chain" id="PRO_5025031180" evidence="5">
    <location>
        <begin position="30"/>
        <end position="610"/>
    </location>
</feature>
<dbReference type="Pfam" id="PF07719">
    <property type="entry name" value="TPR_2"/>
    <property type="match status" value="1"/>
</dbReference>
<dbReference type="Gene3D" id="1.25.40.10">
    <property type="entry name" value="Tetratricopeptide repeat domain"/>
    <property type="match status" value="2"/>
</dbReference>
<feature type="repeat" description="TPR" evidence="3">
    <location>
        <begin position="500"/>
        <end position="533"/>
    </location>
</feature>
<evidence type="ECO:0000256" key="5">
    <source>
        <dbReference type="SAM" id="SignalP"/>
    </source>
</evidence>